<name>A0A1M4TGB7_9BACT</name>
<accession>A0A1M4TGB7</accession>
<dbReference type="PANTHER" id="PTHR32309">
    <property type="entry name" value="TYROSINE-PROTEIN KINASE"/>
    <property type="match status" value="1"/>
</dbReference>
<reference evidence="4 5" key="1">
    <citation type="submission" date="2016-11" db="EMBL/GenBank/DDBJ databases">
        <authorList>
            <person name="Jaros S."/>
            <person name="Januszkiewicz K."/>
            <person name="Wedrychowicz H."/>
        </authorList>
    </citation>
    <scope>NUCLEOTIDE SEQUENCE [LARGE SCALE GENOMIC DNA]</scope>
    <source>
        <strain evidence="4 5">DSM 21986</strain>
    </source>
</reference>
<dbReference type="STRING" id="1194090.SAMN05443144_101286"/>
<keyword evidence="2" id="KW-0472">Membrane</keyword>
<feature type="transmembrane region" description="Helical" evidence="2">
    <location>
        <begin position="316"/>
        <end position="340"/>
    </location>
</feature>
<proteinExistence type="predicted"/>
<evidence type="ECO:0000256" key="2">
    <source>
        <dbReference type="SAM" id="Phobius"/>
    </source>
</evidence>
<dbReference type="EMBL" id="FQUS01000001">
    <property type="protein sequence ID" value="SHE43435.1"/>
    <property type="molecule type" value="Genomic_DNA"/>
</dbReference>
<organism evidence="4 5">
    <name type="scientific">Fodinibius roseus</name>
    <dbReference type="NCBI Taxonomy" id="1194090"/>
    <lineage>
        <taxon>Bacteria</taxon>
        <taxon>Pseudomonadati</taxon>
        <taxon>Balneolota</taxon>
        <taxon>Balneolia</taxon>
        <taxon>Balneolales</taxon>
        <taxon>Balneolaceae</taxon>
        <taxon>Fodinibius</taxon>
    </lineage>
</organism>
<keyword evidence="2" id="KW-0812">Transmembrane</keyword>
<feature type="region of interest" description="Disordered" evidence="1">
    <location>
        <begin position="123"/>
        <end position="149"/>
    </location>
</feature>
<sequence length="346" mass="39155">MCAFLAVGLFFAFTSTEEYTSSASIIPEYELQDRVNEVIESFGLLFGMTGSVRENRTPAYLLQLYPHMINSIDFKQKLMHKSFEYSRQDTSVTLYQYFTEMHQPTFLHTIYHSFTEPAVPDTTTAGRGIGIDSGDDNGDALSSTGSVRSEKQSRVDVPILELSADERKVINELSERITAGYQRQTGIVDVSATMPESELAAKVVKLTLETLHEEAGSYKTAKARRYRDFLQEQQRQSGKELEEARRELMAFNSTDSQPLDKSMELQSNYEVSLDHYNTLTRQLKRMELNIQEQSPSFRLLDDITVPGKQVEPKRTLIVFLSVILGFFVAVSWITASFILARGKSSA</sequence>
<feature type="domain" description="Tyrosine-protein kinase G-rich" evidence="3">
    <location>
        <begin position="262"/>
        <end position="333"/>
    </location>
</feature>
<keyword evidence="5" id="KW-1185">Reference proteome</keyword>
<evidence type="ECO:0000313" key="4">
    <source>
        <dbReference type="EMBL" id="SHE43435.1"/>
    </source>
</evidence>
<dbReference type="Pfam" id="PF13807">
    <property type="entry name" value="GNVR"/>
    <property type="match status" value="1"/>
</dbReference>
<evidence type="ECO:0000259" key="3">
    <source>
        <dbReference type="Pfam" id="PF13807"/>
    </source>
</evidence>
<dbReference type="InterPro" id="IPR032807">
    <property type="entry name" value="GNVR"/>
</dbReference>
<gene>
    <name evidence="4" type="ORF">SAMN05443144_101286</name>
</gene>
<dbReference type="InterPro" id="IPR050445">
    <property type="entry name" value="Bact_polysacc_biosynth/exp"/>
</dbReference>
<evidence type="ECO:0000313" key="5">
    <source>
        <dbReference type="Proteomes" id="UP000184041"/>
    </source>
</evidence>
<protein>
    <submittedName>
        <fullName evidence="4">Chain length determinant protein</fullName>
    </submittedName>
</protein>
<dbReference type="OrthoDB" id="1522571at2"/>
<dbReference type="PANTHER" id="PTHR32309:SF31">
    <property type="entry name" value="CAPSULAR EXOPOLYSACCHARIDE FAMILY"/>
    <property type="match status" value="1"/>
</dbReference>
<keyword evidence="2" id="KW-1133">Transmembrane helix</keyword>
<dbReference type="AlphaFoldDB" id="A0A1M4TGB7"/>
<dbReference type="Proteomes" id="UP000184041">
    <property type="component" value="Unassembled WGS sequence"/>
</dbReference>
<evidence type="ECO:0000256" key="1">
    <source>
        <dbReference type="SAM" id="MobiDB-lite"/>
    </source>
</evidence>